<sequence>MTQKIVRMDKNVQWNFGPYPQGEITDSRTTAQQADHSYLDDEQSSATFLYAGIWRSEPCTLEHDHQIDEMCMIVAGHATIKDLNSGQEEQVSSGDVFLMRRGFKLQWDIHSDLTKYYMIVKPQ</sequence>
<dbReference type="Proteomes" id="UP001069090">
    <property type="component" value="Unassembled WGS sequence"/>
</dbReference>
<proteinExistence type="predicted"/>
<dbReference type="Pfam" id="PF05899">
    <property type="entry name" value="Cupin_3"/>
    <property type="match status" value="1"/>
</dbReference>
<feature type="domain" description="(S)-ureidoglycine aminohydrolase cupin" evidence="1">
    <location>
        <begin position="49"/>
        <end position="117"/>
    </location>
</feature>
<dbReference type="PANTHER" id="PTHR40943">
    <property type="entry name" value="CYTOPLASMIC PROTEIN-RELATED"/>
    <property type="match status" value="1"/>
</dbReference>
<reference evidence="2 3" key="1">
    <citation type="submission" date="2022-12" db="EMBL/GenBank/DDBJ databases">
        <title>Dasania phycosphaerae sp. nov., isolated from particulate material of the south coast of Korea.</title>
        <authorList>
            <person name="Jiang Y."/>
        </authorList>
    </citation>
    <scope>NUCLEOTIDE SEQUENCE [LARGE SCALE GENOMIC DNA]</scope>
    <source>
        <strain evidence="2 3">GY-19</strain>
    </source>
</reference>
<evidence type="ECO:0000259" key="1">
    <source>
        <dbReference type="Pfam" id="PF05899"/>
    </source>
</evidence>
<dbReference type="InterPro" id="IPR008579">
    <property type="entry name" value="UGlyAH_Cupin_dom"/>
</dbReference>
<keyword evidence="3" id="KW-1185">Reference proteome</keyword>
<dbReference type="AlphaFoldDB" id="A0A9J6RNH9"/>
<organism evidence="2 3">
    <name type="scientific">Dasania phycosphaerae</name>
    <dbReference type="NCBI Taxonomy" id="2950436"/>
    <lineage>
        <taxon>Bacteria</taxon>
        <taxon>Pseudomonadati</taxon>
        <taxon>Pseudomonadota</taxon>
        <taxon>Gammaproteobacteria</taxon>
        <taxon>Cellvibrionales</taxon>
        <taxon>Spongiibacteraceae</taxon>
        <taxon>Dasania</taxon>
    </lineage>
</organism>
<dbReference type="EMBL" id="JAPTGG010000009">
    <property type="protein sequence ID" value="MCZ0865873.1"/>
    <property type="molecule type" value="Genomic_DNA"/>
</dbReference>
<name>A0A9J6RNH9_9GAMM</name>
<dbReference type="RefSeq" id="WP_258332019.1">
    <property type="nucleotide sequence ID" value="NZ_JAPTGG010000009.1"/>
</dbReference>
<accession>A0A9J6RNH9</accession>
<gene>
    <name evidence="2" type="ORF">O0V09_11710</name>
</gene>
<protein>
    <submittedName>
        <fullName evidence="2">Cupin domain-containing protein</fullName>
    </submittedName>
</protein>
<evidence type="ECO:0000313" key="3">
    <source>
        <dbReference type="Proteomes" id="UP001069090"/>
    </source>
</evidence>
<dbReference type="InterPro" id="IPR011051">
    <property type="entry name" value="RmlC_Cupin_sf"/>
</dbReference>
<comment type="caution">
    <text evidence="2">The sequence shown here is derived from an EMBL/GenBank/DDBJ whole genome shotgun (WGS) entry which is preliminary data.</text>
</comment>
<dbReference type="Gene3D" id="2.60.120.10">
    <property type="entry name" value="Jelly Rolls"/>
    <property type="match status" value="1"/>
</dbReference>
<dbReference type="SUPFAM" id="SSF51182">
    <property type="entry name" value="RmlC-like cupins"/>
    <property type="match status" value="1"/>
</dbReference>
<evidence type="ECO:0000313" key="2">
    <source>
        <dbReference type="EMBL" id="MCZ0865873.1"/>
    </source>
</evidence>
<dbReference type="InterPro" id="IPR014710">
    <property type="entry name" value="RmlC-like_jellyroll"/>
</dbReference>
<dbReference type="PANTHER" id="PTHR40943:SF1">
    <property type="entry name" value="CYTOPLASMIC PROTEIN"/>
    <property type="match status" value="1"/>
</dbReference>